<gene>
    <name evidence="1" type="ORF">SAMN04487974_11547</name>
</gene>
<evidence type="ECO:0000313" key="1">
    <source>
        <dbReference type="EMBL" id="SDG99208.1"/>
    </source>
</evidence>
<dbReference type="RefSeq" id="WP_090598152.1">
    <property type="nucleotide sequence ID" value="NZ_FNCS01000015.1"/>
</dbReference>
<organism evidence="1 2">
    <name type="scientific">Pelagibacterium luteolum</name>
    <dbReference type="NCBI Taxonomy" id="440168"/>
    <lineage>
        <taxon>Bacteria</taxon>
        <taxon>Pseudomonadati</taxon>
        <taxon>Pseudomonadota</taxon>
        <taxon>Alphaproteobacteria</taxon>
        <taxon>Hyphomicrobiales</taxon>
        <taxon>Devosiaceae</taxon>
        <taxon>Pelagibacterium</taxon>
    </lineage>
</organism>
<dbReference type="EMBL" id="FNCS01000015">
    <property type="protein sequence ID" value="SDG99208.1"/>
    <property type="molecule type" value="Genomic_DNA"/>
</dbReference>
<dbReference type="OrthoDB" id="8241883at2"/>
<keyword evidence="2" id="KW-1185">Reference proteome</keyword>
<protein>
    <submittedName>
        <fullName evidence="1">Uncharacterized protein</fullName>
    </submittedName>
</protein>
<dbReference type="AlphaFoldDB" id="A0A1G7YRQ7"/>
<accession>A0A1G7YRQ7</accession>
<proteinExistence type="predicted"/>
<reference evidence="1 2" key="1">
    <citation type="submission" date="2016-10" db="EMBL/GenBank/DDBJ databases">
        <authorList>
            <person name="de Groot N.N."/>
        </authorList>
    </citation>
    <scope>NUCLEOTIDE SEQUENCE [LARGE SCALE GENOMIC DNA]</scope>
    <source>
        <strain evidence="1 2">CGMCC 1.10267</strain>
    </source>
</reference>
<sequence length="67" mass="7963">MMRIERLSDSRQRMRHEAIGGALAENEALPTGKKLYEVRELPDWKERAQSLETEMDTRELEFSRIAW</sequence>
<evidence type="ECO:0000313" key="2">
    <source>
        <dbReference type="Proteomes" id="UP000199495"/>
    </source>
</evidence>
<dbReference type="Proteomes" id="UP000199495">
    <property type="component" value="Unassembled WGS sequence"/>
</dbReference>
<name>A0A1G7YRQ7_9HYPH</name>